<evidence type="ECO:0000259" key="2">
    <source>
        <dbReference type="Pfam" id="PF20666"/>
    </source>
</evidence>
<dbReference type="GO" id="GO:0005737">
    <property type="term" value="C:cytoplasm"/>
    <property type="evidence" value="ECO:0007669"/>
    <property type="project" value="GOC"/>
</dbReference>
<dbReference type="GO" id="GO:1990423">
    <property type="term" value="C:RZZ complex"/>
    <property type="evidence" value="ECO:0007669"/>
    <property type="project" value="TreeGrafter"/>
</dbReference>
<dbReference type="InterPro" id="IPR048343">
    <property type="entry name" value="ZW10_C"/>
</dbReference>
<name>A0A8S1HCN7_9PELO</name>
<dbReference type="Proteomes" id="UP000835052">
    <property type="component" value="Unassembled WGS sequence"/>
</dbReference>
<evidence type="ECO:0000259" key="3">
    <source>
        <dbReference type="Pfam" id="PF22766"/>
    </source>
</evidence>
<dbReference type="PANTHER" id="PTHR12205">
    <property type="entry name" value="CENTROMERE/KINETOCHORE PROTEIN ZW10"/>
    <property type="match status" value="1"/>
</dbReference>
<keyword evidence="5" id="KW-1185">Reference proteome</keyword>
<dbReference type="GO" id="GO:0007094">
    <property type="term" value="P:mitotic spindle assembly checkpoint signaling"/>
    <property type="evidence" value="ECO:0007669"/>
    <property type="project" value="TreeGrafter"/>
</dbReference>
<evidence type="ECO:0008006" key="6">
    <source>
        <dbReference type="Google" id="ProtNLM"/>
    </source>
</evidence>
<organism evidence="4 5">
    <name type="scientific">Caenorhabditis auriculariae</name>
    <dbReference type="NCBI Taxonomy" id="2777116"/>
    <lineage>
        <taxon>Eukaryota</taxon>
        <taxon>Metazoa</taxon>
        <taxon>Ecdysozoa</taxon>
        <taxon>Nematoda</taxon>
        <taxon>Chromadorea</taxon>
        <taxon>Rhabditida</taxon>
        <taxon>Rhabditina</taxon>
        <taxon>Rhabditomorpha</taxon>
        <taxon>Rhabditoidea</taxon>
        <taxon>Rhabditidae</taxon>
        <taxon>Peloderinae</taxon>
        <taxon>Caenorhabditis</taxon>
    </lineage>
</organism>
<gene>
    <name evidence="4" type="ORF">CAUJ_LOCUS8916</name>
</gene>
<evidence type="ECO:0000313" key="5">
    <source>
        <dbReference type="Proteomes" id="UP000835052"/>
    </source>
</evidence>
<dbReference type="EMBL" id="CAJGYM010000031">
    <property type="protein sequence ID" value="CAD6192997.1"/>
    <property type="molecule type" value="Genomic_DNA"/>
</dbReference>
<dbReference type="Pfam" id="PF20665">
    <property type="entry name" value="Zw10_middle"/>
    <property type="match status" value="1"/>
</dbReference>
<evidence type="ECO:0000313" key="4">
    <source>
        <dbReference type="EMBL" id="CAD6192997.1"/>
    </source>
</evidence>
<protein>
    <recommendedName>
        <fullName evidence="6">Centromere/kinetochore protein zw10 homolog</fullName>
    </recommendedName>
</protein>
<comment type="caution">
    <text evidence="4">The sequence shown here is derived from an EMBL/GenBank/DDBJ whole genome shotgun (WGS) entry which is preliminary data.</text>
</comment>
<dbReference type="Pfam" id="PF22766">
    <property type="entry name" value="ZW10_C2"/>
    <property type="match status" value="1"/>
</dbReference>
<dbReference type="InterPro" id="IPR055148">
    <property type="entry name" value="ZW10_C_2"/>
</dbReference>
<dbReference type="Pfam" id="PF20666">
    <property type="entry name" value="ZW10_C"/>
    <property type="match status" value="1"/>
</dbReference>
<sequence length="775" mass="88040">MSNLDAECTTLENELTRSLTAVTNDFADKYEKMLPFINVASQGKTVMEKLERVQENAFKKLDTISEGIRQVEAENVAMNLSMIEDKKRSCQRTLEFIELLREIEEHLVTLRSVKNAPKDIAQTLVVCKEKLQEVSRLKEEAAKEGFNVNSPVKYLAAEYAHQNFEHRYYFSTFYENFVWFPKNSASEKDSAMQNVLTLTINNENPDITAQYLTAMNMIGQLTGRLKDWKNTIIDVFCNSVISSRDGVDILDITQCGNTYTFKARLPKTTVEKSMDVHKVLGALENFFDKLATALENVDMHDATGQKFITLIGSVCREQLIEKILKECIAIAAPVSTTGDKDHQHFLDLVERGEEFVTFLKKLEFLPPDASLLYNLDKDVVFIDRRCFAIVSRAKELITDAYTELVTVGCDGETSDSFNAIGETLESVKGARTEQEQLLSEILRNKKETLFPSIFRFMKCTVSKSTVDLADLITETMTAAAEAKDNDILQGRLTLTGRNVLQLFLILSPRHHGHMFNTIPHMAAVFYNNCHYLMHRMMTLSVEVRKIGDPSGVKMICEPILSDVVPRLREVAAECMESTLTRCKRDIATLIDTPNAFEYLPKGYILSSFPVTPSNSRTDNSEETPELVRSLSACILHISSIAKVFKEVLTELVYCKSIASLISFILRSLTTRMTSKCDIRENDGRALVTIFGQLLVECDKLLFYRGRSRVPEFCDREYFRLQEVIYCLGGSLRDIEMRWCNGKGPLAEWLSHEEVHRMIVAMFADSQLRQDVLNNI</sequence>
<feature type="domain" description="Centromere/kinetochore protein zw10 middle" evidence="1">
    <location>
        <begin position="178"/>
        <end position="397"/>
    </location>
</feature>
<reference evidence="4" key="1">
    <citation type="submission" date="2020-10" db="EMBL/GenBank/DDBJ databases">
        <authorList>
            <person name="Kikuchi T."/>
        </authorList>
    </citation>
    <scope>NUCLEOTIDE SEQUENCE</scope>
    <source>
        <strain evidence="4">NKZ352</strain>
    </source>
</reference>
<dbReference type="GO" id="GO:0006888">
    <property type="term" value="P:endoplasmic reticulum to Golgi vesicle-mediated transport"/>
    <property type="evidence" value="ECO:0007669"/>
    <property type="project" value="TreeGrafter"/>
</dbReference>
<dbReference type="InterPro" id="IPR046362">
    <property type="entry name" value="Zw10/DSL1_C_sf"/>
</dbReference>
<dbReference type="PANTHER" id="PTHR12205:SF0">
    <property type="entry name" value="CENTROMERE_KINETOCHORE PROTEIN ZW10 HOMOLOG"/>
    <property type="match status" value="1"/>
</dbReference>
<dbReference type="OrthoDB" id="534815at2759"/>
<proteinExistence type="predicted"/>
<dbReference type="Gene3D" id="1.10.357.150">
    <property type="match status" value="1"/>
</dbReference>
<feature type="domain" description="ZW10 C-terminal helical" evidence="3">
    <location>
        <begin position="629"/>
        <end position="775"/>
    </location>
</feature>
<evidence type="ECO:0000259" key="1">
    <source>
        <dbReference type="Pfam" id="PF20665"/>
    </source>
</evidence>
<accession>A0A8S1HCN7</accession>
<dbReference type="InterPro" id="IPR048344">
    <property type="entry name" value="Zw10_middle"/>
</dbReference>
<dbReference type="AlphaFoldDB" id="A0A8S1HCN7"/>
<feature type="domain" description="Centromere/kinetochore protein zw10 C-terminal" evidence="2">
    <location>
        <begin position="454"/>
        <end position="586"/>
    </location>
</feature>